<dbReference type="PANTHER" id="PTHR43798">
    <property type="entry name" value="MONOACYLGLYCEROL LIPASE"/>
    <property type="match status" value="1"/>
</dbReference>
<name>A0ABY8W6P0_9ACTN</name>
<dbReference type="SUPFAM" id="SSF53474">
    <property type="entry name" value="alpha/beta-Hydrolases"/>
    <property type="match status" value="1"/>
</dbReference>
<evidence type="ECO:0000256" key="1">
    <source>
        <dbReference type="ARBA" id="ARBA00022801"/>
    </source>
</evidence>
<dbReference type="Pfam" id="PF12697">
    <property type="entry name" value="Abhydrolase_6"/>
    <property type="match status" value="1"/>
</dbReference>
<feature type="domain" description="AB hydrolase-1" evidence="2">
    <location>
        <begin position="37"/>
        <end position="261"/>
    </location>
</feature>
<dbReference type="InterPro" id="IPR029058">
    <property type="entry name" value="AB_hydrolase_fold"/>
</dbReference>
<dbReference type="Proteomes" id="UP001240150">
    <property type="component" value="Chromosome"/>
</dbReference>
<sequence>MKPNLDTPGLGGPREASIPVPGDARLWAERVGTGSPVVLLHGAGMDSRLWDRIVPELARYHNVIRYDARGLGRSTPPNQPFSDVDDLRAVLDYFGLRRAALVGLSMGGESALDFALTYPEKVTALALVGASVSGHRWPQDPDLSAYATARRERDASALAELELSIWAGLGPTAPGWELIDAMVTQNAARRIVSEQQCATGQNAEAHLAEIAAPTLVLHGDRDHPEIGVIARLLAARIPGAHAEIIPNADHYLPLRTPEALTEVLLAHLP</sequence>
<dbReference type="RefSeq" id="WP_284914028.1">
    <property type="nucleotide sequence ID" value="NZ_CP126980.1"/>
</dbReference>
<dbReference type="PANTHER" id="PTHR43798:SF31">
    <property type="entry name" value="AB HYDROLASE SUPERFAMILY PROTEIN YCLE"/>
    <property type="match status" value="1"/>
</dbReference>
<evidence type="ECO:0000259" key="2">
    <source>
        <dbReference type="Pfam" id="PF12697"/>
    </source>
</evidence>
<protein>
    <submittedName>
        <fullName evidence="3">Alpha/beta fold hydrolase</fullName>
    </submittedName>
</protein>
<gene>
    <name evidence="3" type="ORF">ACTOB_004779</name>
</gene>
<evidence type="ECO:0000313" key="4">
    <source>
        <dbReference type="Proteomes" id="UP001240150"/>
    </source>
</evidence>
<reference evidence="3 4" key="1">
    <citation type="submission" date="2023-06" db="EMBL/GenBank/DDBJ databases">
        <authorList>
            <person name="Yushchuk O."/>
            <person name="Binda E."/>
            <person name="Ruckert-Reed C."/>
            <person name="Fedorenko V."/>
            <person name="Kalinowski J."/>
            <person name="Marinelli F."/>
        </authorList>
    </citation>
    <scope>NUCLEOTIDE SEQUENCE [LARGE SCALE GENOMIC DNA]</scope>
    <source>
        <strain evidence="3 4">NRRL 3884</strain>
    </source>
</reference>
<evidence type="ECO:0000313" key="3">
    <source>
        <dbReference type="EMBL" id="WIM92821.1"/>
    </source>
</evidence>
<dbReference type="Gene3D" id="3.40.50.1820">
    <property type="entry name" value="alpha/beta hydrolase"/>
    <property type="match status" value="1"/>
</dbReference>
<keyword evidence="1 3" id="KW-0378">Hydrolase</keyword>
<dbReference type="InterPro" id="IPR050266">
    <property type="entry name" value="AB_hydrolase_sf"/>
</dbReference>
<keyword evidence="4" id="KW-1185">Reference proteome</keyword>
<proteinExistence type="predicted"/>
<dbReference type="InterPro" id="IPR000073">
    <property type="entry name" value="AB_hydrolase_1"/>
</dbReference>
<dbReference type="EMBL" id="CP126980">
    <property type="protein sequence ID" value="WIM92821.1"/>
    <property type="molecule type" value="Genomic_DNA"/>
</dbReference>
<dbReference type="PRINTS" id="PR00111">
    <property type="entry name" value="ABHYDROLASE"/>
</dbReference>
<organism evidence="3 4">
    <name type="scientific">Actinoplanes oblitus</name>
    <dbReference type="NCBI Taxonomy" id="3040509"/>
    <lineage>
        <taxon>Bacteria</taxon>
        <taxon>Bacillati</taxon>
        <taxon>Actinomycetota</taxon>
        <taxon>Actinomycetes</taxon>
        <taxon>Micromonosporales</taxon>
        <taxon>Micromonosporaceae</taxon>
        <taxon>Actinoplanes</taxon>
    </lineage>
</organism>
<dbReference type="GO" id="GO:0016787">
    <property type="term" value="F:hydrolase activity"/>
    <property type="evidence" value="ECO:0007669"/>
    <property type="project" value="UniProtKB-KW"/>
</dbReference>
<accession>A0ABY8W6P0</accession>